<reference evidence="5" key="1">
    <citation type="submission" date="2023-07" db="EMBL/GenBank/DDBJ databases">
        <title>A chromosome-level genome assembly of Lolium multiflorum.</title>
        <authorList>
            <person name="Chen Y."/>
            <person name="Copetti D."/>
            <person name="Kolliker R."/>
            <person name="Studer B."/>
        </authorList>
    </citation>
    <scope>NUCLEOTIDE SEQUENCE</scope>
    <source>
        <strain evidence="5">02402/16</strain>
        <tissue evidence="5">Leaf</tissue>
    </source>
</reference>
<dbReference type="SUPFAM" id="SSF54695">
    <property type="entry name" value="POZ domain"/>
    <property type="match status" value="1"/>
</dbReference>
<gene>
    <name evidence="5" type="ORF">QYE76_036200</name>
</gene>
<dbReference type="EMBL" id="JAUUTY010000007">
    <property type="protein sequence ID" value="KAK1612527.1"/>
    <property type="molecule type" value="Genomic_DNA"/>
</dbReference>
<evidence type="ECO:0000313" key="6">
    <source>
        <dbReference type="Proteomes" id="UP001231189"/>
    </source>
</evidence>
<dbReference type="InterPro" id="IPR011333">
    <property type="entry name" value="SKP1/BTB/POZ_sf"/>
</dbReference>
<evidence type="ECO:0000256" key="2">
    <source>
        <dbReference type="ARBA" id="ARBA00010846"/>
    </source>
</evidence>
<feature type="domain" description="BPM/SPOP BACK" evidence="4">
    <location>
        <begin position="58"/>
        <end position="111"/>
    </location>
</feature>
<dbReference type="InterPro" id="IPR000210">
    <property type="entry name" value="BTB/POZ_dom"/>
</dbReference>
<accession>A0AAD8VLX0</accession>
<comment type="pathway">
    <text evidence="1">Protein modification; protein ubiquitination.</text>
</comment>
<dbReference type="PANTHER" id="PTHR26379">
    <property type="entry name" value="BTB/POZ AND MATH DOMAIN-CONTAINING PROTEIN 1"/>
    <property type="match status" value="1"/>
</dbReference>
<protein>
    <recommendedName>
        <fullName evidence="7">BTB domain-containing protein</fullName>
    </recommendedName>
</protein>
<evidence type="ECO:0000259" key="3">
    <source>
        <dbReference type="Pfam" id="PF00651"/>
    </source>
</evidence>
<sequence length="121" mass="13388">MDAEVFKTLLQFIYTDSLPLVEEATTAEKLLFAADRYRLDKLKLACEEALCRHVSMDSVVVTLVLAERHSCPVLRGACMRFLSSPGNLEAVVASDGFDLLKTGSPSALLQLVVNKVMRQEQ</sequence>
<evidence type="ECO:0008006" key="7">
    <source>
        <dbReference type="Google" id="ProtNLM"/>
    </source>
</evidence>
<dbReference type="Gene3D" id="6.10.250.3030">
    <property type="match status" value="1"/>
</dbReference>
<dbReference type="AlphaFoldDB" id="A0AAD8VLX0"/>
<evidence type="ECO:0000259" key="4">
    <source>
        <dbReference type="Pfam" id="PF24570"/>
    </source>
</evidence>
<dbReference type="GO" id="GO:0016567">
    <property type="term" value="P:protein ubiquitination"/>
    <property type="evidence" value="ECO:0007669"/>
    <property type="project" value="InterPro"/>
</dbReference>
<feature type="domain" description="BTB" evidence="3">
    <location>
        <begin position="1"/>
        <end position="53"/>
    </location>
</feature>
<dbReference type="InterPro" id="IPR045005">
    <property type="entry name" value="BPM1-6"/>
</dbReference>
<dbReference type="Pfam" id="PF24570">
    <property type="entry name" value="BACK_BPM_SPOP"/>
    <property type="match status" value="1"/>
</dbReference>
<dbReference type="InterPro" id="IPR056423">
    <property type="entry name" value="BACK_BPM_SPOP"/>
</dbReference>
<comment type="caution">
    <text evidence="5">The sequence shown here is derived from an EMBL/GenBank/DDBJ whole genome shotgun (WGS) entry which is preliminary data.</text>
</comment>
<dbReference type="Proteomes" id="UP001231189">
    <property type="component" value="Unassembled WGS sequence"/>
</dbReference>
<evidence type="ECO:0000256" key="1">
    <source>
        <dbReference type="ARBA" id="ARBA00004906"/>
    </source>
</evidence>
<organism evidence="5 6">
    <name type="scientific">Lolium multiflorum</name>
    <name type="common">Italian ryegrass</name>
    <name type="synonym">Lolium perenne subsp. multiflorum</name>
    <dbReference type="NCBI Taxonomy" id="4521"/>
    <lineage>
        <taxon>Eukaryota</taxon>
        <taxon>Viridiplantae</taxon>
        <taxon>Streptophyta</taxon>
        <taxon>Embryophyta</taxon>
        <taxon>Tracheophyta</taxon>
        <taxon>Spermatophyta</taxon>
        <taxon>Magnoliopsida</taxon>
        <taxon>Liliopsida</taxon>
        <taxon>Poales</taxon>
        <taxon>Poaceae</taxon>
        <taxon>BOP clade</taxon>
        <taxon>Pooideae</taxon>
        <taxon>Poodae</taxon>
        <taxon>Poeae</taxon>
        <taxon>Poeae Chloroplast Group 2 (Poeae type)</taxon>
        <taxon>Loliodinae</taxon>
        <taxon>Loliinae</taxon>
        <taxon>Lolium</taxon>
    </lineage>
</organism>
<proteinExistence type="inferred from homology"/>
<dbReference type="Pfam" id="PF00651">
    <property type="entry name" value="BTB"/>
    <property type="match status" value="1"/>
</dbReference>
<keyword evidence="6" id="KW-1185">Reference proteome</keyword>
<dbReference type="PANTHER" id="PTHR26379:SF316">
    <property type="entry name" value="MATH DOMAIN-CONTAINING PROTEIN"/>
    <property type="match status" value="1"/>
</dbReference>
<evidence type="ECO:0000313" key="5">
    <source>
        <dbReference type="EMBL" id="KAK1612527.1"/>
    </source>
</evidence>
<name>A0AAD8VLX0_LOLMU</name>
<dbReference type="Gene3D" id="3.30.710.10">
    <property type="entry name" value="Potassium Channel Kv1.1, Chain A"/>
    <property type="match status" value="1"/>
</dbReference>
<comment type="similarity">
    <text evidence="2">Belongs to the Tdpoz family.</text>
</comment>